<dbReference type="AlphaFoldDB" id="A0AA88EA88"/>
<dbReference type="PANTHER" id="PTHR32448">
    <property type="entry name" value="OS08G0158400 PROTEIN"/>
    <property type="match status" value="1"/>
</dbReference>
<evidence type="ECO:0000313" key="4">
    <source>
        <dbReference type="Proteomes" id="UP001187192"/>
    </source>
</evidence>
<dbReference type="Gene3D" id="3.30.465.10">
    <property type="match status" value="1"/>
</dbReference>
<feature type="domain" description="FAD-binding PCMH-type" evidence="2">
    <location>
        <begin position="15"/>
        <end position="143"/>
    </location>
</feature>
<comment type="caution">
    <text evidence="3">The sequence shown here is derived from an EMBL/GenBank/DDBJ whole genome shotgun (WGS) entry which is preliminary data.</text>
</comment>
<name>A0AA88EA88_FICCA</name>
<gene>
    <name evidence="3" type="ORF">TIFTF001_039156</name>
</gene>
<dbReference type="InterPro" id="IPR036318">
    <property type="entry name" value="FAD-bd_PCMH-like_sf"/>
</dbReference>
<dbReference type="Proteomes" id="UP001187192">
    <property type="component" value="Unassembled WGS sequence"/>
</dbReference>
<dbReference type="InterPro" id="IPR016166">
    <property type="entry name" value="FAD-bd_PCMH"/>
</dbReference>
<organism evidence="3 4">
    <name type="scientific">Ficus carica</name>
    <name type="common">Common fig</name>
    <dbReference type="NCBI Taxonomy" id="3494"/>
    <lineage>
        <taxon>Eukaryota</taxon>
        <taxon>Viridiplantae</taxon>
        <taxon>Streptophyta</taxon>
        <taxon>Embryophyta</taxon>
        <taxon>Tracheophyta</taxon>
        <taxon>Spermatophyta</taxon>
        <taxon>Magnoliopsida</taxon>
        <taxon>eudicotyledons</taxon>
        <taxon>Gunneridae</taxon>
        <taxon>Pentapetalae</taxon>
        <taxon>rosids</taxon>
        <taxon>fabids</taxon>
        <taxon>Rosales</taxon>
        <taxon>Moraceae</taxon>
        <taxon>Ficeae</taxon>
        <taxon>Ficus</taxon>
    </lineage>
</organism>
<dbReference type="EMBL" id="BTGU01001032">
    <property type="protein sequence ID" value="GMN70108.1"/>
    <property type="molecule type" value="Genomic_DNA"/>
</dbReference>
<dbReference type="GO" id="GO:0071949">
    <property type="term" value="F:FAD binding"/>
    <property type="evidence" value="ECO:0007669"/>
    <property type="project" value="InterPro"/>
</dbReference>
<accession>A0AA88EA88</accession>
<reference evidence="3" key="1">
    <citation type="submission" date="2023-07" db="EMBL/GenBank/DDBJ databases">
        <title>draft genome sequence of fig (Ficus carica).</title>
        <authorList>
            <person name="Takahashi T."/>
            <person name="Nishimura K."/>
        </authorList>
    </citation>
    <scope>NUCLEOTIDE SEQUENCE</scope>
</reference>
<dbReference type="Pfam" id="PF01565">
    <property type="entry name" value="FAD_binding_4"/>
    <property type="match status" value="1"/>
</dbReference>
<dbReference type="InterPro" id="IPR006094">
    <property type="entry name" value="Oxid_FAD_bind_N"/>
</dbReference>
<proteinExistence type="predicted"/>
<dbReference type="SUPFAM" id="SSF56176">
    <property type="entry name" value="FAD-binding/transporter-associated domain-like"/>
    <property type="match status" value="1"/>
</dbReference>
<feature type="non-terminal residue" evidence="3">
    <location>
        <position position="143"/>
    </location>
</feature>
<evidence type="ECO:0000256" key="1">
    <source>
        <dbReference type="ARBA" id="ARBA00001974"/>
    </source>
</evidence>
<evidence type="ECO:0000313" key="3">
    <source>
        <dbReference type="EMBL" id="GMN70108.1"/>
    </source>
</evidence>
<dbReference type="PROSITE" id="PS51387">
    <property type="entry name" value="FAD_PCMH"/>
    <property type="match status" value="1"/>
</dbReference>
<protein>
    <recommendedName>
        <fullName evidence="2">FAD-binding PCMH-type domain-containing protein</fullName>
    </recommendedName>
</protein>
<sequence length="143" mass="15834">MLTSRIDNRRYSTSKTPKPLAIIQATSISNVRATILCVRRHDMRIRIRCGGHDFESIASVFVILDMLNFRKIKIDMSEEVAWVEAGASLGELHYKIAKVSKVHGFSASVCPEVCTGGHFSSGGYGNMIRKYGLSSDNILDAKI</sequence>
<comment type="cofactor">
    <cofactor evidence="1">
        <name>FAD</name>
        <dbReference type="ChEBI" id="CHEBI:57692"/>
    </cofactor>
</comment>
<dbReference type="Gene3D" id="3.30.43.10">
    <property type="entry name" value="Uridine Diphospho-n-acetylenolpyruvylglucosamine Reductase, domain 2"/>
    <property type="match status" value="1"/>
</dbReference>
<keyword evidence="4" id="KW-1185">Reference proteome</keyword>
<evidence type="ECO:0000259" key="2">
    <source>
        <dbReference type="PROSITE" id="PS51387"/>
    </source>
</evidence>
<dbReference type="InterPro" id="IPR016169">
    <property type="entry name" value="FAD-bd_PCMH_sub2"/>
</dbReference>
<dbReference type="InterPro" id="IPR016167">
    <property type="entry name" value="FAD-bd_PCMH_sub1"/>
</dbReference>